<proteinExistence type="predicted"/>
<dbReference type="GO" id="GO:0051920">
    <property type="term" value="F:peroxiredoxin activity"/>
    <property type="evidence" value="ECO:0007669"/>
    <property type="project" value="InterPro"/>
</dbReference>
<evidence type="ECO:0000313" key="2">
    <source>
        <dbReference type="EMBL" id="AFK52912.1"/>
    </source>
</evidence>
<dbReference type="PANTHER" id="PTHR35446:SF2">
    <property type="entry name" value="CARBOXYMUCONOLACTONE DECARBOXYLASE-LIKE DOMAIN-CONTAINING PROTEIN"/>
    <property type="match status" value="1"/>
</dbReference>
<organism evidence="2 3">
    <name type="scientific">Tistrella mobilis (strain KA081020-065)</name>
    <dbReference type="NCBI Taxonomy" id="1110502"/>
    <lineage>
        <taxon>Bacteria</taxon>
        <taxon>Pseudomonadati</taxon>
        <taxon>Pseudomonadota</taxon>
        <taxon>Alphaproteobacteria</taxon>
        <taxon>Geminicoccales</taxon>
        <taxon>Geminicoccaceae</taxon>
        <taxon>Tistrella</taxon>
    </lineage>
</organism>
<dbReference type="InterPro" id="IPR004675">
    <property type="entry name" value="AhpD_core"/>
</dbReference>
<protein>
    <recommendedName>
        <fullName evidence="1">Carboxymuconolactone decarboxylase-like domain-containing protein</fullName>
    </recommendedName>
</protein>
<dbReference type="PANTHER" id="PTHR35446">
    <property type="entry name" value="SI:CH211-175M2.5"/>
    <property type="match status" value="1"/>
</dbReference>
<dbReference type="Proteomes" id="UP000005258">
    <property type="component" value="Chromosome"/>
</dbReference>
<sequence>MSVMTNLANLPAATSLIDIHGSKATAATSRKLMAASEALNGPALPAALGHLIDLHVSRLNGCSYCKLLHLAEARDTGVDEALIAQMGDQAAVAALEDRRLAAALAWAEALTLPCDEAALDAPRAELARHWSPEEQAAITVKIALINAWNRLGRGAWHVTEAA</sequence>
<dbReference type="NCBIfam" id="TIGR00778">
    <property type="entry name" value="ahpD_dom"/>
    <property type="match status" value="1"/>
</dbReference>
<dbReference type="InterPro" id="IPR029032">
    <property type="entry name" value="AhpD-like"/>
</dbReference>
<dbReference type="AlphaFoldDB" id="I3TJH4"/>
<dbReference type="Pfam" id="PF02627">
    <property type="entry name" value="CMD"/>
    <property type="match status" value="1"/>
</dbReference>
<name>I3TJH4_TISMK</name>
<evidence type="ECO:0000313" key="3">
    <source>
        <dbReference type="Proteomes" id="UP000005258"/>
    </source>
</evidence>
<dbReference type="HOGENOM" id="CLU_082760_6_2_5"/>
<keyword evidence="3" id="KW-1185">Reference proteome</keyword>
<dbReference type="KEGG" id="tmo:TMO_1073"/>
<dbReference type="EMBL" id="CP003236">
    <property type="protein sequence ID" value="AFK52912.1"/>
    <property type="molecule type" value="Genomic_DNA"/>
</dbReference>
<reference evidence="2 3" key="1">
    <citation type="journal article" date="2012" name="J. Am. Chem. Soc.">
        <title>Bacterial biosynthesis and maturation of the didemnin anti-cancer agents.</title>
        <authorList>
            <person name="Xu Y."/>
            <person name="Kersten R.D."/>
            <person name="Nam S.J."/>
            <person name="Lu L."/>
            <person name="Al-Suwailem A.M."/>
            <person name="Zheng H."/>
            <person name="Fenical W."/>
            <person name="Dorrestein P.C."/>
            <person name="Moore B.S."/>
            <person name="Qian P.Y."/>
        </authorList>
    </citation>
    <scope>NUCLEOTIDE SEQUENCE [LARGE SCALE GENOMIC DNA]</scope>
    <source>
        <strain evidence="2 3">KA081020-065</strain>
    </source>
</reference>
<dbReference type="Gene3D" id="1.20.1290.10">
    <property type="entry name" value="AhpD-like"/>
    <property type="match status" value="1"/>
</dbReference>
<dbReference type="eggNOG" id="COG2128">
    <property type="taxonomic scope" value="Bacteria"/>
</dbReference>
<accession>I3TJH4</accession>
<feature type="domain" description="Carboxymuconolactone decarboxylase-like" evidence="1">
    <location>
        <begin position="31"/>
        <end position="108"/>
    </location>
</feature>
<dbReference type="InterPro" id="IPR003779">
    <property type="entry name" value="CMD-like"/>
</dbReference>
<dbReference type="STRING" id="1110502.TMO_1073"/>
<gene>
    <name evidence="2" type="ordered locus">TMO_1073</name>
</gene>
<dbReference type="SUPFAM" id="SSF69118">
    <property type="entry name" value="AhpD-like"/>
    <property type="match status" value="1"/>
</dbReference>
<evidence type="ECO:0000259" key="1">
    <source>
        <dbReference type="Pfam" id="PF02627"/>
    </source>
</evidence>